<protein>
    <recommendedName>
        <fullName evidence="5">Secreted protein</fullName>
    </recommendedName>
</protein>
<comment type="caution">
    <text evidence="3">The sequence shown here is derived from an EMBL/GenBank/DDBJ whole genome shotgun (WGS) entry which is preliminary data.</text>
</comment>
<evidence type="ECO:0000256" key="2">
    <source>
        <dbReference type="SAM" id="SignalP"/>
    </source>
</evidence>
<keyword evidence="2" id="KW-0732">Signal</keyword>
<dbReference type="Proteomes" id="UP001500034">
    <property type="component" value="Unassembled WGS sequence"/>
</dbReference>
<evidence type="ECO:0008006" key="5">
    <source>
        <dbReference type="Google" id="ProtNLM"/>
    </source>
</evidence>
<feature type="region of interest" description="Disordered" evidence="1">
    <location>
        <begin position="54"/>
        <end position="130"/>
    </location>
</feature>
<feature type="chain" id="PRO_5046178553" description="Secreted protein" evidence="2">
    <location>
        <begin position="22"/>
        <end position="130"/>
    </location>
</feature>
<gene>
    <name evidence="3" type="ORF">GCM10022384_39820</name>
</gene>
<evidence type="ECO:0000313" key="4">
    <source>
        <dbReference type="Proteomes" id="UP001500034"/>
    </source>
</evidence>
<feature type="signal peptide" evidence="2">
    <location>
        <begin position="1"/>
        <end position="21"/>
    </location>
</feature>
<dbReference type="EMBL" id="BAABCQ010000076">
    <property type="protein sequence ID" value="GAA3987953.1"/>
    <property type="molecule type" value="Genomic_DNA"/>
</dbReference>
<proteinExistence type="predicted"/>
<evidence type="ECO:0000256" key="1">
    <source>
        <dbReference type="SAM" id="MobiDB-lite"/>
    </source>
</evidence>
<keyword evidence="4" id="KW-1185">Reference proteome</keyword>
<feature type="compositionally biased region" description="Low complexity" evidence="1">
    <location>
        <begin position="85"/>
        <end position="97"/>
    </location>
</feature>
<evidence type="ECO:0000313" key="3">
    <source>
        <dbReference type="EMBL" id="GAA3987953.1"/>
    </source>
</evidence>
<accession>A0ABP7QTP4</accession>
<reference evidence="4" key="1">
    <citation type="journal article" date="2019" name="Int. J. Syst. Evol. Microbiol.">
        <title>The Global Catalogue of Microorganisms (GCM) 10K type strain sequencing project: providing services to taxonomists for standard genome sequencing and annotation.</title>
        <authorList>
            <consortium name="The Broad Institute Genomics Platform"/>
            <consortium name="The Broad Institute Genome Sequencing Center for Infectious Disease"/>
            <person name="Wu L."/>
            <person name="Ma J."/>
        </authorList>
    </citation>
    <scope>NUCLEOTIDE SEQUENCE [LARGE SCALE GENOMIC DNA]</scope>
    <source>
        <strain evidence="4">JCM 17027</strain>
    </source>
</reference>
<name>A0ABP7QTP4_9ACTN</name>
<organism evidence="3 4">
    <name type="scientific">Streptomyces marokkonensis</name>
    <dbReference type="NCBI Taxonomy" id="324855"/>
    <lineage>
        <taxon>Bacteria</taxon>
        <taxon>Bacillati</taxon>
        <taxon>Actinomycetota</taxon>
        <taxon>Actinomycetes</taxon>
        <taxon>Kitasatosporales</taxon>
        <taxon>Streptomycetaceae</taxon>
        <taxon>Streptomyces</taxon>
    </lineage>
</organism>
<sequence>MRRRWAAAAVLLAWALLHLVAARPPGLGEPVADRDTAAISTVITATVAVAVESAGEPCPREGDPSPRQVAARSPRTAGTVGTGDGTAARAPARTDAAWQDGKYLRPPGPRGGPGADETSSGGPESRTYRC</sequence>